<sequence>MAEVKKSRDPFIDNARFILVFLVVLGHFFVPIRGDHPVINEINNLLGLFRMPALILLTGFLSKGFMKPGFIKNITMKLLVPYFIFQIIFGVYYYFLYNDPTYEFYLLSPQFTLWFLLSLFFWNLMLFVFTKIKYPLLIAVILGVGVGYISEIGHYMSMHRTFVFFPFFLLGYYMKLEHLKWVKKRFMKVAAVAAFVFVYIMFEQVLSLNESLNWLFGYTPYAGLGYEEWYAGFFRLAIYGLSLIVGFAFLAFVPTRETFFTELGKRTAYIYILHGVVVETMYELYLYEALSSVWDYTLILVYGVIITLTLGSNRTVRWMRPLIEGRVAQPILNRKN</sequence>
<reference evidence="5 6" key="1">
    <citation type="submission" date="2019-07" db="EMBL/GenBank/DDBJ databases">
        <title>Whole genome shotgun sequence of Alkalibacillus haloalkaliphilus NBRC 103110.</title>
        <authorList>
            <person name="Hosoyama A."/>
            <person name="Uohara A."/>
            <person name="Ohji S."/>
            <person name="Ichikawa N."/>
        </authorList>
    </citation>
    <scope>NUCLEOTIDE SEQUENCE [LARGE SCALE GENOMIC DNA]</scope>
    <source>
        <strain evidence="5 6">NBRC 103110</strain>
    </source>
</reference>
<feature type="transmembrane region" description="Helical" evidence="3">
    <location>
        <begin position="45"/>
        <end position="66"/>
    </location>
</feature>
<feature type="transmembrane region" description="Helical" evidence="3">
    <location>
        <begin position="134"/>
        <end position="150"/>
    </location>
</feature>
<evidence type="ECO:0000256" key="2">
    <source>
        <dbReference type="ARBA" id="ARBA00007400"/>
    </source>
</evidence>
<feature type="domain" description="Acyltransferase 3" evidence="4">
    <location>
        <begin position="10"/>
        <end position="310"/>
    </location>
</feature>
<dbReference type="InterPro" id="IPR052734">
    <property type="entry name" value="Nod_factor_acetyltransferase"/>
</dbReference>
<feature type="transmembrane region" description="Helical" evidence="3">
    <location>
        <begin position="293"/>
        <end position="311"/>
    </location>
</feature>
<dbReference type="PANTHER" id="PTHR37312:SF1">
    <property type="entry name" value="MEMBRANE-BOUND ACYLTRANSFERASE YKRP-RELATED"/>
    <property type="match status" value="1"/>
</dbReference>
<feature type="transmembrane region" description="Helical" evidence="3">
    <location>
        <begin position="78"/>
        <end position="96"/>
    </location>
</feature>
<dbReference type="GO" id="GO:0016747">
    <property type="term" value="F:acyltransferase activity, transferring groups other than amino-acyl groups"/>
    <property type="evidence" value="ECO:0007669"/>
    <property type="project" value="InterPro"/>
</dbReference>
<comment type="caution">
    <text evidence="5">The sequence shown here is derived from an EMBL/GenBank/DDBJ whole genome shotgun (WGS) entry which is preliminary data.</text>
</comment>
<dbReference type="Proteomes" id="UP000321440">
    <property type="component" value="Unassembled WGS sequence"/>
</dbReference>
<keyword evidence="3" id="KW-1133">Transmembrane helix</keyword>
<dbReference type="InterPro" id="IPR002656">
    <property type="entry name" value="Acyl_transf_3_dom"/>
</dbReference>
<dbReference type="OrthoDB" id="6623990at2"/>
<feature type="transmembrane region" description="Helical" evidence="3">
    <location>
        <begin position="156"/>
        <end position="174"/>
    </location>
</feature>
<keyword evidence="6" id="KW-1185">Reference proteome</keyword>
<comment type="similarity">
    <text evidence="2">Belongs to the acyltransferase 3 family.</text>
</comment>
<evidence type="ECO:0000313" key="5">
    <source>
        <dbReference type="EMBL" id="GEN46625.1"/>
    </source>
</evidence>
<evidence type="ECO:0000256" key="3">
    <source>
        <dbReference type="SAM" id="Phobius"/>
    </source>
</evidence>
<evidence type="ECO:0000256" key="1">
    <source>
        <dbReference type="ARBA" id="ARBA00004370"/>
    </source>
</evidence>
<evidence type="ECO:0000259" key="4">
    <source>
        <dbReference type="Pfam" id="PF01757"/>
    </source>
</evidence>
<keyword evidence="3" id="KW-0812">Transmembrane</keyword>
<proteinExistence type="inferred from homology"/>
<dbReference type="EMBL" id="BJYA01000017">
    <property type="protein sequence ID" value="GEN46625.1"/>
    <property type="molecule type" value="Genomic_DNA"/>
</dbReference>
<feature type="transmembrane region" description="Helical" evidence="3">
    <location>
        <begin position="15"/>
        <end position="33"/>
    </location>
</feature>
<keyword evidence="5" id="KW-0012">Acyltransferase</keyword>
<feature type="transmembrane region" description="Helical" evidence="3">
    <location>
        <begin position="267"/>
        <end position="287"/>
    </location>
</feature>
<protein>
    <submittedName>
        <fullName evidence="5">Acyltransferase</fullName>
    </submittedName>
</protein>
<dbReference type="Pfam" id="PF01757">
    <property type="entry name" value="Acyl_transf_3"/>
    <property type="match status" value="1"/>
</dbReference>
<accession>A0A511W6A9</accession>
<evidence type="ECO:0000313" key="6">
    <source>
        <dbReference type="Proteomes" id="UP000321440"/>
    </source>
</evidence>
<dbReference type="PANTHER" id="PTHR37312">
    <property type="entry name" value="MEMBRANE-BOUND ACYLTRANSFERASE YKRP-RELATED"/>
    <property type="match status" value="1"/>
</dbReference>
<dbReference type="RefSeq" id="WP_146817594.1">
    <property type="nucleotide sequence ID" value="NZ_BJYA01000017.1"/>
</dbReference>
<gene>
    <name evidence="5" type="ORF">AHA02nite_24010</name>
</gene>
<comment type="subcellular location">
    <subcellularLocation>
        <location evidence="1">Membrane</location>
    </subcellularLocation>
</comment>
<organism evidence="5 6">
    <name type="scientific">Alkalibacillus haloalkaliphilus</name>
    <dbReference type="NCBI Taxonomy" id="94136"/>
    <lineage>
        <taxon>Bacteria</taxon>
        <taxon>Bacillati</taxon>
        <taxon>Bacillota</taxon>
        <taxon>Bacilli</taxon>
        <taxon>Bacillales</taxon>
        <taxon>Bacillaceae</taxon>
        <taxon>Alkalibacillus</taxon>
    </lineage>
</organism>
<feature type="transmembrane region" description="Helical" evidence="3">
    <location>
        <begin position="111"/>
        <end position="129"/>
    </location>
</feature>
<keyword evidence="3" id="KW-0472">Membrane</keyword>
<feature type="transmembrane region" description="Helical" evidence="3">
    <location>
        <begin position="186"/>
        <end position="209"/>
    </location>
</feature>
<name>A0A511W6A9_9BACI</name>
<feature type="transmembrane region" description="Helical" evidence="3">
    <location>
        <begin position="229"/>
        <end position="255"/>
    </location>
</feature>
<keyword evidence="5" id="KW-0808">Transferase</keyword>
<dbReference type="AlphaFoldDB" id="A0A511W6A9"/>